<dbReference type="Gene3D" id="1.10.443.10">
    <property type="entry name" value="Intergrase catalytic core"/>
    <property type="match status" value="1"/>
</dbReference>
<dbReference type="InterPro" id="IPR013762">
    <property type="entry name" value="Integrase-like_cat_sf"/>
</dbReference>
<reference evidence="4" key="1">
    <citation type="journal article" date="2019" name="Int. J. Syst. Evol. Microbiol.">
        <title>The Global Catalogue of Microorganisms (GCM) 10K type strain sequencing project: providing services to taxonomists for standard genome sequencing and annotation.</title>
        <authorList>
            <consortium name="The Broad Institute Genomics Platform"/>
            <consortium name="The Broad Institute Genome Sequencing Center for Infectious Disease"/>
            <person name="Wu L."/>
            <person name="Ma J."/>
        </authorList>
    </citation>
    <scope>NUCLEOTIDE SEQUENCE [LARGE SCALE GENOMIC DNA]</scope>
    <source>
        <strain evidence="4">KCTC 52277</strain>
    </source>
</reference>
<organism evidence="3 4">
    <name type="scientific">Shewanella submarina</name>
    <dbReference type="NCBI Taxonomy" id="2016376"/>
    <lineage>
        <taxon>Bacteria</taxon>
        <taxon>Pseudomonadati</taxon>
        <taxon>Pseudomonadota</taxon>
        <taxon>Gammaproteobacteria</taxon>
        <taxon>Alteromonadales</taxon>
        <taxon>Shewanellaceae</taxon>
        <taxon>Shewanella</taxon>
    </lineage>
</organism>
<dbReference type="Proteomes" id="UP001595621">
    <property type="component" value="Unassembled WGS sequence"/>
</dbReference>
<name>A0ABV7GI09_9GAMM</name>
<dbReference type="RefSeq" id="WP_346347861.1">
    <property type="nucleotide sequence ID" value="NZ_JAKILF010000004.1"/>
</dbReference>
<evidence type="ECO:0000313" key="3">
    <source>
        <dbReference type="EMBL" id="MFC3139854.1"/>
    </source>
</evidence>
<evidence type="ECO:0000313" key="4">
    <source>
        <dbReference type="Proteomes" id="UP001595621"/>
    </source>
</evidence>
<comment type="caution">
    <text evidence="3">The sequence shown here is derived from an EMBL/GenBank/DDBJ whole genome shotgun (WGS) entry which is preliminary data.</text>
</comment>
<sequence>MEYQTVYDAADDIVKVAMELAYLCCARQQDILSMRTSQIQDKGIFIVQSETGVEQIKLWTPRLRAVIGLSKTLAPGGVVSTFVLCKLDGGKWSRDGFNSRWSASKERAREISSLPMDFTFHDIKAKGMSDLEGSLQDKQAISGHKHIGQTARYDRKVKEVPVVGGDKQK</sequence>
<dbReference type="InterPro" id="IPR011010">
    <property type="entry name" value="DNA_brk_join_enz"/>
</dbReference>
<accession>A0ABV7GI09</accession>
<keyword evidence="4" id="KW-1185">Reference proteome</keyword>
<dbReference type="EMBL" id="JBHRTD010000017">
    <property type="protein sequence ID" value="MFC3139854.1"/>
    <property type="molecule type" value="Genomic_DNA"/>
</dbReference>
<gene>
    <name evidence="3" type="ORF">ACFOE0_16945</name>
</gene>
<dbReference type="InterPro" id="IPR002104">
    <property type="entry name" value="Integrase_catalytic"/>
</dbReference>
<keyword evidence="1" id="KW-0233">DNA recombination</keyword>
<dbReference type="SUPFAM" id="SSF56349">
    <property type="entry name" value="DNA breaking-rejoining enzymes"/>
    <property type="match status" value="1"/>
</dbReference>
<evidence type="ECO:0000256" key="1">
    <source>
        <dbReference type="ARBA" id="ARBA00023172"/>
    </source>
</evidence>
<evidence type="ECO:0000259" key="2">
    <source>
        <dbReference type="Pfam" id="PF00589"/>
    </source>
</evidence>
<dbReference type="Pfam" id="PF00589">
    <property type="entry name" value="Phage_integrase"/>
    <property type="match status" value="1"/>
</dbReference>
<protein>
    <submittedName>
        <fullName evidence="3">Tyrosine-type recombinase/integrase</fullName>
    </submittedName>
</protein>
<proteinExistence type="predicted"/>
<feature type="domain" description="Tyr recombinase" evidence="2">
    <location>
        <begin position="6"/>
        <end position="156"/>
    </location>
</feature>